<dbReference type="AlphaFoldDB" id="A0AAD1W9Y6"/>
<dbReference type="Proteomes" id="UP001295444">
    <property type="component" value="Chromosome 06"/>
</dbReference>
<proteinExistence type="predicted"/>
<dbReference type="EMBL" id="OW240917">
    <property type="protein sequence ID" value="CAH2299620.1"/>
    <property type="molecule type" value="Genomic_DNA"/>
</dbReference>
<keyword evidence="2" id="KW-1185">Reference proteome</keyword>
<sequence>PSLQATRNQTPYVFESIHLSFYADLSRPTLAWGRTMKHLTALLHFYKMKYQWIHHNDTSFKIQDIQGATDLLPTLGLHQDSMSHAGPSHTATLPTARDPTKVTQFVPRHAGAKAST</sequence>
<evidence type="ECO:0000313" key="1">
    <source>
        <dbReference type="EMBL" id="CAH2299620.1"/>
    </source>
</evidence>
<feature type="non-terminal residue" evidence="1">
    <location>
        <position position="116"/>
    </location>
</feature>
<protein>
    <submittedName>
        <fullName evidence="1">Uncharacterized protein</fullName>
    </submittedName>
</protein>
<evidence type="ECO:0000313" key="2">
    <source>
        <dbReference type="Proteomes" id="UP001295444"/>
    </source>
</evidence>
<organism evidence="1 2">
    <name type="scientific">Pelobates cultripes</name>
    <name type="common">Western spadefoot toad</name>
    <dbReference type="NCBI Taxonomy" id="61616"/>
    <lineage>
        <taxon>Eukaryota</taxon>
        <taxon>Metazoa</taxon>
        <taxon>Chordata</taxon>
        <taxon>Craniata</taxon>
        <taxon>Vertebrata</taxon>
        <taxon>Euteleostomi</taxon>
        <taxon>Amphibia</taxon>
        <taxon>Batrachia</taxon>
        <taxon>Anura</taxon>
        <taxon>Pelobatoidea</taxon>
        <taxon>Pelobatidae</taxon>
        <taxon>Pelobates</taxon>
    </lineage>
</organism>
<accession>A0AAD1W9Y6</accession>
<name>A0AAD1W9Y6_PELCU</name>
<feature type="non-terminal residue" evidence="1">
    <location>
        <position position="1"/>
    </location>
</feature>
<reference evidence="1" key="1">
    <citation type="submission" date="2022-03" db="EMBL/GenBank/DDBJ databases">
        <authorList>
            <person name="Alioto T."/>
            <person name="Alioto T."/>
            <person name="Gomez Garrido J."/>
        </authorList>
    </citation>
    <scope>NUCLEOTIDE SEQUENCE</scope>
</reference>
<gene>
    <name evidence="1" type="ORF">PECUL_23A059090</name>
</gene>